<feature type="transmembrane region" description="Helical" evidence="1">
    <location>
        <begin position="39"/>
        <end position="59"/>
    </location>
</feature>
<evidence type="ECO:0000313" key="3">
    <source>
        <dbReference type="Proteomes" id="UP001596104"/>
    </source>
</evidence>
<protein>
    <recommendedName>
        <fullName evidence="4">DUF2970 family protein</fullName>
    </recommendedName>
</protein>
<keyword evidence="3" id="KW-1185">Reference proteome</keyword>
<evidence type="ECO:0000313" key="2">
    <source>
        <dbReference type="EMBL" id="MFC5392966.1"/>
    </source>
</evidence>
<comment type="caution">
    <text evidence="2">The sequence shown here is derived from an EMBL/GenBank/DDBJ whole genome shotgun (WGS) entry which is preliminary data.</text>
</comment>
<name>A0ABW0H7F3_9HYPH</name>
<keyword evidence="1" id="KW-0812">Transmembrane</keyword>
<keyword evidence="1" id="KW-1133">Transmembrane helix</keyword>
<organism evidence="2 3">
    <name type="scientific">Bosea vestrisii</name>
    <dbReference type="NCBI Taxonomy" id="151416"/>
    <lineage>
        <taxon>Bacteria</taxon>
        <taxon>Pseudomonadati</taxon>
        <taxon>Pseudomonadota</taxon>
        <taxon>Alphaproteobacteria</taxon>
        <taxon>Hyphomicrobiales</taxon>
        <taxon>Boseaceae</taxon>
        <taxon>Bosea</taxon>
    </lineage>
</organism>
<evidence type="ECO:0000256" key="1">
    <source>
        <dbReference type="SAM" id="Phobius"/>
    </source>
</evidence>
<dbReference type="RefSeq" id="WP_291680223.1">
    <property type="nucleotide sequence ID" value="NZ_JBHSLV010000018.1"/>
</dbReference>
<dbReference type="EMBL" id="JBHSLV010000018">
    <property type="protein sequence ID" value="MFC5392966.1"/>
    <property type="molecule type" value="Genomic_DNA"/>
</dbReference>
<evidence type="ECO:0008006" key="4">
    <source>
        <dbReference type="Google" id="ProtNLM"/>
    </source>
</evidence>
<dbReference type="Proteomes" id="UP001596104">
    <property type="component" value="Unassembled WGS sequence"/>
</dbReference>
<reference evidence="3" key="1">
    <citation type="journal article" date="2019" name="Int. J. Syst. Evol. Microbiol.">
        <title>The Global Catalogue of Microorganisms (GCM) 10K type strain sequencing project: providing services to taxonomists for standard genome sequencing and annotation.</title>
        <authorList>
            <consortium name="The Broad Institute Genomics Platform"/>
            <consortium name="The Broad Institute Genome Sequencing Center for Infectious Disease"/>
            <person name="Wu L."/>
            <person name="Ma J."/>
        </authorList>
    </citation>
    <scope>NUCLEOTIDE SEQUENCE [LARGE SCALE GENOMIC DNA]</scope>
    <source>
        <strain evidence="3">CGMCC 1.16326</strain>
    </source>
</reference>
<gene>
    <name evidence="2" type="ORF">ACFPPC_10010</name>
</gene>
<proteinExistence type="predicted"/>
<keyword evidence="1" id="KW-0472">Membrane</keyword>
<sequence>MTGQDELRQRAIERLHQRHTRHGLADVAKPVSWEDQLPILLLGGFLAVTLLASVLLRAVGG</sequence>
<accession>A0ABW0H7F3</accession>